<dbReference type="Gene3D" id="3.30.30.30">
    <property type="match status" value="1"/>
</dbReference>
<evidence type="ECO:0000313" key="5">
    <source>
        <dbReference type="Proteomes" id="UP000240325"/>
    </source>
</evidence>
<sequence>METINNDEIEDVIGIDLGTTNTCVSIWRNGCAEVIPDEFGNRTIPSFVAYTNKNRYIGYDAKNQKDINIKNVFYEVKRLIGRKIDDKFVEKEKEYLTYDIIGDCNKNILLKPDIKGDKLFTPEEISASILTKAKIMARDYLKHPINKCVITVPAHFNDGQKHATKDAAKIAGLDCIRIINEPTAAALAYGLLERTKTTKCNLKTVIVYDFGGGTLDVSLLSIDNGIFDVLATAGNTKLGGSDFDNMLISYILKKYKYNNNDFDESKLSALSLQKLRTSCEQAKQLLSTVTETHIAVKNFYDKKDLCYKITRAQFENICSSLFLLSLKPVNDILHNSGYEVDAIDEVILVGGMTRVPKIRELLKIKFKREPNCTINADEAVSIGAAIQGYILFHSDEPFSESIALLDTTALSLGVETVGGVMDVLIKRGELMPINKIKKYTTDEDYAKSVIIKVYEGERTLTKDCFFVGEFELTGIDPSPRGIPEIEVCFNIDVNGIVAVSAMNIKNKNKSTMSVTSNKGRLSNEKIKELIEEANKMEIYDELEKRKKWLHYEIGDMCSNVLFNIKNKMINLSETNIKLVEDDIEHIVKWLKEKQYDKREDDEYNEMIEYVKKKYTMLIIKGNTDDSIKCANNNDKTVTTIYDDEEDEKEIDNIFEKLENAEMGFDGMSDPQKDELKELKKSVNNVCHDILSLLSENNINLEKEHIIELRDYMDDTLLWLHTHHKTTKQEYTDKLNEINSNCDKIFGYYAEKNVEIFKDEMYTAKTKKEELENLCFAVKITIDDNYGTINHQNIDEINKFVNETIEWLYSIENIDDNDDIYEQKINNLNNLSHKLYTLCQGLDLTIKNNDLQKNNIMDKFDEFDKFINGKTDCGTSIFDLAQQQAQKEIEHNITDE</sequence>
<gene>
    <name evidence="4" type="ORF">BMW23_0376</name>
</gene>
<evidence type="ECO:0000313" key="4">
    <source>
        <dbReference type="EMBL" id="ATZ80430.1"/>
    </source>
</evidence>
<keyword evidence="2" id="KW-0067">ATP-binding</keyword>
<dbReference type="Proteomes" id="UP000240325">
    <property type="component" value="Segment"/>
</dbReference>
<evidence type="ECO:0000256" key="3">
    <source>
        <dbReference type="ARBA" id="ARBA00023186"/>
    </source>
</evidence>
<keyword evidence="5" id="KW-1185">Reference proteome</keyword>
<name>A0A2H4UU19_9VIRU</name>
<accession>A0A2H4UU19</accession>
<dbReference type="PRINTS" id="PR00301">
    <property type="entry name" value="HEATSHOCK70"/>
</dbReference>
<dbReference type="InterPro" id="IPR013126">
    <property type="entry name" value="Hsp_70_fam"/>
</dbReference>
<dbReference type="PANTHER" id="PTHR19375">
    <property type="entry name" value="HEAT SHOCK PROTEIN 70KDA"/>
    <property type="match status" value="1"/>
</dbReference>
<dbReference type="FunFam" id="3.30.420.40:FF:000046">
    <property type="entry name" value="Chaperone protein HscA"/>
    <property type="match status" value="1"/>
</dbReference>
<dbReference type="Pfam" id="PF00012">
    <property type="entry name" value="HSP70"/>
    <property type="match status" value="1"/>
</dbReference>
<protein>
    <submittedName>
        <fullName evidence="4">Molecular chaperone DnaK/Hsp70</fullName>
    </submittedName>
</protein>
<dbReference type="Gene3D" id="2.60.34.10">
    <property type="entry name" value="Substrate Binding Domain Of DNAk, Chain A, domain 1"/>
    <property type="match status" value="1"/>
</dbReference>
<dbReference type="InterPro" id="IPR029047">
    <property type="entry name" value="HSP70_peptide-bd_sf"/>
</dbReference>
<evidence type="ECO:0000256" key="2">
    <source>
        <dbReference type="ARBA" id="ARBA00022840"/>
    </source>
</evidence>
<dbReference type="SUPFAM" id="SSF100934">
    <property type="entry name" value="Heat shock protein 70kD (HSP70), C-terminal subdomain"/>
    <property type="match status" value="1"/>
</dbReference>
<evidence type="ECO:0000256" key="1">
    <source>
        <dbReference type="ARBA" id="ARBA00022741"/>
    </source>
</evidence>
<dbReference type="FunFam" id="3.90.640.10:FF:000003">
    <property type="entry name" value="Molecular chaperone DnaK"/>
    <property type="match status" value="1"/>
</dbReference>
<dbReference type="SUPFAM" id="SSF100920">
    <property type="entry name" value="Heat shock protein 70kD (HSP70), peptide-binding domain"/>
    <property type="match status" value="1"/>
</dbReference>
<dbReference type="InterPro" id="IPR043129">
    <property type="entry name" value="ATPase_NBD"/>
</dbReference>
<organism evidence="4">
    <name type="scientific">Bodo saltans virus</name>
    <dbReference type="NCBI Taxonomy" id="2024608"/>
    <lineage>
        <taxon>Viruses</taxon>
        <taxon>Varidnaviria</taxon>
        <taxon>Bamfordvirae</taxon>
        <taxon>Nucleocytoviricota</taxon>
        <taxon>Megaviricetes</taxon>
        <taxon>Imitervirales</taxon>
        <taxon>Mimiviridae</taxon>
        <taxon>Klosneuvirinae</taxon>
        <taxon>Theiavirus</taxon>
        <taxon>Theiavirus salishense</taxon>
    </lineage>
</organism>
<dbReference type="SUPFAM" id="SSF53067">
    <property type="entry name" value="Actin-like ATPase domain"/>
    <property type="match status" value="2"/>
</dbReference>
<reference evidence="4" key="1">
    <citation type="journal article" date="2017" name="Elife">
        <title>The kinetoplastid-infecting Bodo saltans virus (BsV), a window into the most abundant giant viruses in the sea.</title>
        <authorList>
            <person name="Deeg C.M."/>
            <person name="Chow C.-E.T."/>
            <person name="Suttle C.A."/>
        </authorList>
    </citation>
    <scope>NUCLEOTIDE SEQUENCE</scope>
    <source>
        <strain evidence="4">NG1</strain>
    </source>
</reference>
<dbReference type="InterPro" id="IPR029048">
    <property type="entry name" value="HSP70_C_sf"/>
</dbReference>
<keyword evidence="3" id="KW-0143">Chaperone</keyword>
<dbReference type="GO" id="GO:0005524">
    <property type="term" value="F:ATP binding"/>
    <property type="evidence" value="ECO:0007669"/>
    <property type="project" value="UniProtKB-KW"/>
</dbReference>
<keyword evidence="1" id="KW-0547">Nucleotide-binding</keyword>
<dbReference type="CDD" id="cd24028">
    <property type="entry name" value="ASKHA_NBD_HSP70_HSPA1-like"/>
    <property type="match status" value="1"/>
</dbReference>
<dbReference type="InterPro" id="IPR018181">
    <property type="entry name" value="Heat_shock_70_CS"/>
</dbReference>
<dbReference type="GO" id="GO:0140662">
    <property type="term" value="F:ATP-dependent protein folding chaperone"/>
    <property type="evidence" value="ECO:0007669"/>
    <property type="project" value="InterPro"/>
</dbReference>
<dbReference type="Gene3D" id="3.90.640.10">
    <property type="entry name" value="Actin, Chain A, domain 4"/>
    <property type="match status" value="1"/>
</dbReference>
<dbReference type="PROSITE" id="PS01036">
    <property type="entry name" value="HSP70_3"/>
    <property type="match status" value="1"/>
</dbReference>
<dbReference type="EMBL" id="MF782455">
    <property type="protein sequence ID" value="ATZ80430.1"/>
    <property type="molecule type" value="Genomic_DNA"/>
</dbReference>
<dbReference type="PROSITE" id="PS00329">
    <property type="entry name" value="HSP70_2"/>
    <property type="match status" value="1"/>
</dbReference>
<proteinExistence type="predicted"/>
<dbReference type="Gene3D" id="1.20.1270.10">
    <property type="match status" value="1"/>
</dbReference>
<dbReference type="Gene3D" id="3.30.420.40">
    <property type="match status" value="2"/>
</dbReference>